<organism evidence="2 3">
    <name type="scientific">Helianthus annuus</name>
    <name type="common">Common sunflower</name>
    <dbReference type="NCBI Taxonomy" id="4232"/>
    <lineage>
        <taxon>Eukaryota</taxon>
        <taxon>Viridiplantae</taxon>
        <taxon>Streptophyta</taxon>
        <taxon>Embryophyta</taxon>
        <taxon>Tracheophyta</taxon>
        <taxon>Spermatophyta</taxon>
        <taxon>Magnoliopsida</taxon>
        <taxon>eudicotyledons</taxon>
        <taxon>Gunneridae</taxon>
        <taxon>Pentapetalae</taxon>
        <taxon>asterids</taxon>
        <taxon>campanulids</taxon>
        <taxon>Asterales</taxon>
        <taxon>Asteraceae</taxon>
        <taxon>Asteroideae</taxon>
        <taxon>Heliantheae alliance</taxon>
        <taxon>Heliantheae</taxon>
        <taxon>Helianthus</taxon>
    </lineage>
</organism>
<keyword evidence="3" id="KW-1185">Reference proteome</keyword>
<reference evidence="2" key="1">
    <citation type="journal article" date="2017" name="Nature">
        <title>The sunflower genome provides insights into oil metabolism, flowering and Asterid evolution.</title>
        <authorList>
            <person name="Badouin H."/>
            <person name="Gouzy J."/>
            <person name="Grassa C.J."/>
            <person name="Murat F."/>
            <person name="Staton S.E."/>
            <person name="Cottret L."/>
            <person name="Lelandais-Briere C."/>
            <person name="Owens G.L."/>
            <person name="Carrere S."/>
            <person name="Mayjonade B."/>
            <person name="Legrand L."/>
            <person name="Gill N."/>
            <person name="Kane N.C."/>
            <person name="Bowers J.E."/>
            <person name="Hubner S."/>
            <person name="Bellec A."/>
            <person name="Berard A."/>
            <person name="Berges H."/>
            <person name="Blanchet N."/>
            <person name="Boniface M.C."/>
            <person name="Brunel D."/>
            <person name="Catrice O."/>
            <person name="Chaidir N."/>
            <person name="Claudel C."/>
            <person name="Donnadieu C."/>
            <person name="Faraut T."/>
            <person name="Fievet G."/>
            <person name="Helmstetter N."/>
            <person name="King M."/>
            <person name="Knapp S.J."/>
            <person name="Lai Z."/>
            <person name="Le Paslier M.C."/>
            <person name="Lippi Y."/>
            <person name="Lorenzon L."/>
            <person name="Mandel J.R."/>
            <person name="Marage G."/>
            <person name="Marchand G."/>
            <person name="Marquand E."/>
            <person name="Bret-Mestries E."/>
            <person name="Morien E."/>
            <person name="Nambeesan S."/>
            <person name="Nguyen T."/>
            <person name="Pegot-Espagnet P."/>
            <person name="Pouilly N."/>
            <person name="Raftis F."/>
            <person name="Sallet E."/>
            <person name="Schiex T."/>
            <person name="Thomas J."/>
            <person name="Vandecasteele C."/>
            <person name="Vares D."/>
            <person name="Vear F."/>
            <person name="Vautrin S."/>
            <person name="Crespi M."/>
            <person name="Mangin B."/>
            <person name="Burke J.M."/>
            <person name="Salse J."/>
            <person name="Munos S."/>
            <person name="Vincourt P."/>
            <person name="Rieseberg L.H."/>
            <person name="Langlade N.B."/>
        </authorList>
    </citation>
    <scope>NUCLEOTIDE SEQUENCE</scope>
    <source>
        <tissue evidence="2">Leaves</tissue>
    </source>
</reference>
<evidence type="ECO:0000313" key="2">
    <source>
        <dbReference type="EMBL" id="KAF5823634.1"/>
    </source>
</evidence>
<gene>
    <name evidence="2" type="ORF">HanXRQr2_Chr01g0040451</name>
</gene>
<accession>A0A9K3JYE3</accession>
<name>A0A9K3JYE3_HELAN</name>
<feature type="region of interest" description="Disordered" evidence="1">
    <location>
        <begin position="1"/>
        <end position="50"/>
    </location>
</feature>
<feature type="compositionally biased region" description="Polar residues" evidence="1">
    <location>
        <begin position="41"/>
        <end position="50"/>
    </location>
</feature>
<reference evidence="2" key="2">
    <citation type="submission" date="2020-06" db="EMBL/GenBank/DDBJ databases">
        <title>Helianthus annuus Genome sequencing and assembly Release 2.</title>
        <authorList>
            <person name="Gouzy J."/>
            <person name="Langlade N."/>
            <person name="Munos S."/>
        </authorList>
    </citation>
    <scope>NUCLEOTIDE SEQUENCE</scope>
    <source>
        <tissue evidence="2">Leaves</tissue>
    </source>
</reference>
<sequence>MSLLMQQFVSMAKKSNKGKTKKENQAKGNKQRYGYEDATEQEPSSSVCFL</sequence>
<dbReference type="AlphaFoldDB" id="A0A9K3JYE3"/>
<evidence type="ECO:0000256" key="1">
    <source>
        <dbReference type="SAM" id="MobiDB-lite"/>
    </source>
</evidence>
<protein>
    <submittedName>
        <fullName evidence="2">Uncharacterized protein</fullName>
    </submittedName>
</protein>
<comment type="caution">
    <text evidence="2">The sequence shown here is derived from an EMBL/GenBank/DDBJ whole genome shotgun (WGS) entry which is preliminary data.</text>
</comment>
<proteinExistence type="predicted"/>
<dbReference type="Proteomes" id="UP000215914">
    <property type="component" value="Unassembled WGS sequence"/>
</dbReference>
<evidence type="ECO:0000313" key="3">
    <source>
        <dbReference type="Proteomes" id="UP000215914"/>
    </source>
</evidence>
<dbReference type="EMBL" id="MNCJ02000316">
    <property type="protein sequence ID" value="KAF5823634.1"/>
    <property type="molecule type" value="Genomic_DNA"/>
</dbReference>
<dbReference type="Gramene" id="mRNA:HanXRQr2_Chr01g0040451">
    <property type="protein sequence ID" value="CDS:HanXRQr2_Chr01g0040451.1"/>
    <property type="gene ID" value="HanXRQr2_Chr01g0040451"/>
</dbReference>